<dbReference type="AlphaFoldDB" id="A0A4U1JD94"/>
<dbReference type="PANTHER" id="PTHR19353:SF84">
    <property type="entry name" value="ACYL-COA DELTA-9-DESATURASE, DESB"/>
    <property type="match status" value="1"/>
</dbReference>
<evidence type="ECO:0000313" key="2">
    <source>
        <dbReference type="EMBL" id="TKD08649.1"/>
    </source>
</evidence>
<dbReference type="Pfam" id="PF00487">
    <property type="entry name" value="FA_desaturase"/>
    <property type="match status" value="1"/>
</dbReference>
<proteinExistence type="predicted"/>
<name>A0A4U1JD94_9BACT</name>
<dbReference type="Proteomes" id="UP000309215">
    <property type="component" value="Unassembled WGS sequence"/>
</dbReference>
<feature type="domain" description="Fatty acid desaturase" evidence="1">
    <location>
        <begin position="70"/>
        <end position="328"/>
    </location>
</feature>
<dbReference type="OrthoDB" id="104711at2"/>
<dbReference type="GO" id="GO:0006629">
    <property type="term" value="P:lipid metabolic process"/>
    <property type="evidence" value="ECO:0007669"/>
    <property type="project" value="InterPro"/>
</dbReference>
<dbReference type="GO" id="GO:0016717">
    <property type="term" value="F:oxidoreductase activity, acting on paired donors, with oxidation of a pair of donors resulting in the reduction of molecular oxygen to two molecules of water"/>
    <property type="evidence" value="ECO:0007669"/>
    <property type="project" value="TreeGrafter"/>
</dbReference>
<dbReference type="GO" id="GO:0016020">
    <property type="term" value="C:membrane"/>
    <property type="evidence" value="ECO:0007669"/>
    <property type="project" value="TreeGrafter"/>
</dbReference>
<protein>
    <submittedName>
        <fullName evidence="2">Acyl-CoA desaturase</fullName>
    </submittedName>
</protein>
<dbReference type="RefSeq" id="WP_136929745.1">
    <property type="nucleotide sequence ID" value="NZ_SSMQ01000013.1"/>
</dbReference>
<dbReference type="InterPro" id="IPR005804">
    <property type="entry name" value="FA_desaturase_dom"/>
</dbReference>
<dbReference type="PANTHER" id="PTHR19353">
    <property type="entry name" value="FATTY ACID DESATURASE 2"/>
    <property type="match status" value="1"/>
</dbReference>
<accession>A0A4U1JD94</accession>
<organism evidence="2 3">
    <name type="scientific">Polyangium fumosum</name>
    <dbReference type="NCBI Taxonomy" id="889272"/>
    <lineage>
        <taxon>Bacteria</taxon>
        <taxon>Pseudomonadati</taxon>
        <taxon>Myxococcota</taxon>
        <taxon>Polyangia</taxon>
        <taxon>Polyangiales</taxon>
        <taxon>Polyangiaceae</taxon>
        <taxon>Polyangium</taxon>
    </lineage>
</organism>
<dbReference type="CDD" id="cd03506">
    <property type="entry name" value="Delta6-FADS-like"/>
    <property type="match status" value="1"/>
</dbReference>
<dbReference type="InterPro" id="IPR012171">
    <property type="entry name" value="Fatty_acid_desaturase"/>
</dbReference>
<reference evidence="2 3" key="1">
    <citation type="submission" date="2019-04" db="EMBL/GenBank/DDBJ databases">
        <authorList>
            <person name="Li Y."/>
            <person name="Wang J."/>
        </authorList>
    </citation>
    <scope>NUCLEOTIDE SEQUENCE [LARGE SCALE GENOMIC DNA]</scope>
    <source>
        <strain evidence="2 3">DSM 14668</strain>
    </source>
</reference>
<dbReference type="EMBL" id="SSMQ01000013">
    <property type="protein sequence ID" value="TKD08649.1"/>
    <property type="molecule type" value="Genomic_DNA"/>
</dbReference>
<sequence length="357" mass="40679">MNRVLTPHEIDAFGRELDSLRQEVLDQRGQRDVDHIRSVVRTMRYSEAAGRFLLHVGIDPVTFALGSGALGLAKILENMEIGHNMMHGQYDWTHDPELDGETYDWDMACAAHQWREYHNFEHHTFTNILGRDRDVGYGFLRVTSEQPWNPAHIIQPFVAVGLAFLFQWGIGAHALRLEDTIAGRQPVAELWTRARPFLAKGARQLFKDYVFFPGLALANAPRVALGNLIANGIRNVWAFAVIFCGHFPEGVRIYHEQETRDEPRGAWYLRQIHGSANVEGGRLFHVLSGHLSHQIEHHLFPDLPACRYPELAPRVRAICERYGQSYNTGSFRAQLTSVARQILENALPSRARPARMH</sequence>
<comment type="caution">
    <text evidence="2">The sequence shown here is derived from an EMBL/GenBank/DDBJ whole genome shotgun (WGS) entry which is preliminary data.</text>
</comment>
<evidence type="ECO:0000313" key="3">
    <source>
        <dbReference type="Proteomes" id="UP000309215"/>
    </source>
</evidence>
<evidence type="ECO:0000259" key="1">
    <source>
        <dbReference type="Pfam" id="PF00487"/>
    </source>
</evidence>
<gene>
    <name evidence="2" type="ORF">E8A74_15320</name>
</gene>
<keyword evidence="3" id="KW-1185">Reference proteome</keyword>